<sequence length="272" mass="31055">MKKIIAFLTACSTAFFLGACSDQVAGDKSLEDILNESITTMEELKSYTMDQEMEQQLGMTGEESVTMNMNMTSEIHQDPMLLFQTMSMDMFGETLSYESYFSEEHGFYIEDPMMGQWIKYPDSLVTELMDLEAQMSPEDQLMTLQQYISDLSLTTDNDSYIINLTGEDVDMQAIFEQLSGLFGDGMGEMDELLSEMIIDELEYEIVIDKDTMYQTEATVKMAFTMDLMGEAISTTQNMHIKFSNFNELDFIEIPEDVINNAVEMSEEDLFGF</sequence>
<keyword evidence="1" id="KW-0732">Signal</keyword>
<protein>
    <recommendedName>
        <fullName evidence="4">Lipoprotein</fullName>
    </recommendedName>
</protein>
<dbReference type="RefSeq" id="WP_307322328.1">
    <property type="nucleotide sequence ID" value="NZ_JAUSUG010000003.1"/>
</dbReference>
<dbReference type="EMBL" id="JAUSUG010000003">
    <property type="protein sequence ID" value="MDQ0253529.1"/>
    <property type="molecule type" value="Genomic_DNA"/>
</dbReference>
<proteinExistence type="predicted"/>
<accession>A0ABT9ZQL3</accession>
<dbReference type="InterPro" id="IPR046720">
    <property type="entry name" value="DUF6612"/>
</dbReference>
<evidence type="ECO:0000256" key="1">
    <source>
        <dbReference type="SAM" id="SignalP"/>
    </source>
</evidence>
<keyword evidence="3" id="KW-1185">Reference proteome</keyword>
<dbReference type="Proteomes" id="UP001230005">
    <property type="component" value="Unassembled WGS sequence"/>
</dbReference>
<gene>
    <name evidence="2" type="ORF">J2S74_000901</name>
</gene>
<reference evidence="2 3" key="1">
    <citation type="submission" date="2023-07" db="EMBL/GenBank/DDBJ databases">
        <title>Genomic Encyclopedia of Type Strains, Phase IV (KMG-IV): sequencing the most valuable type-strain genomes for metagenomic binning, comparative biology and taxonomic classification.</title>
        <authorList>
            <person name="Goeker M."/>
        </authorList>
    </citation>
    <scope>NUCLEOTIDE SEQUENCE [LARGE SCALE GENOMIC DNA]</scope>
    <source>
        <strain evidence="2 3">DSM 9768</strain>
    </source>
</reference>
<comment type="caution">
    <text evidence="2">The sequence shown here is derived from an EMBL/GenBank/DDBJ whole genome shotgun (WGS) entry which is preliminary data.</text>
</comment>
<organism evidence="2 3">
    <name type="scientific">Evansella vedderi</name>
    <dbReference type="NCBI Taxonomy" id="38282"/>
    <lineage>
        <taxon>Bacteria</taxon>
        <taxon>Bacillati</taxon>
        <taxon>Bacillota</taxon>
        <taxon>Bacilli</taxon>
        <taxon>Bacillales</taxon>
        <taxon>Bacillaceae</taxon>
        <taxon>Evansella</taxon>
    </lineage>
</organism>
<feature type="signal peptide" evidence="1">
    <location>
        <begin position="1"/>
        <end position="19"/>
    </location>
</feature>
<evidence type="ECO:0000313" key="3">
    <source>
        <dbReference type="Proteomes" id="UP001230005"/>
    </source>
</evidence>
<feature type="chain" id="PRO_5045881334" description="Lipoprotein" evidence="1">
    <location>
        <begin position="20"/>
        <end position="272"/>
    </location>
</feature>
<name>A0ABT9ZQL3_9BACI</name>
<dbReference type="Pfam" id="PF20316">
    <property type="entry name" value="DUF6612"/>
    <property type="match status" value="1"/>
</dbReference>
<evidence type="ECO:0008006" key="4">
    <source>
        <dbReference type="Google" id="ProtNLM"/>
    </source>
</evidence>
<dbReference type="PROSITE" id="PS51257">
    <property type="entry name" value="PROKAR_LIPOPROTEIN"/>
    <property type="match status" value="1"/>
</dbReference>
<evidence type="ECO:0000313" key="2">
    <source>
        <dbReference type="EMBL" id="MDQ0253529.1"/>
    </source>
</evidence>
<dbReference type="Gene3D" id="2.50.20.20">
    <property type="match status" value="1"/>
</dbReference>